<reference evidence="1" key="1">
    <citation type="submission" date="2020-06" db="EMBL/GenBank/DDBJ databases">
        <authorList>
            <consortium name="Plant Systems Biology data submission"/>
        </authorList>
    </citation>
    <scope>NUCLEOTIDE SEQUENCE</scope>
    <source>
        <strain evidence="1">D6</strain>
    </source>
</reference>
<dbReference type="InterPro" id="IPR025633">
    <property type="entry name" value="DUF4291"/>
</dbReference>
<organism evidence="1 2">
    <name type="scientific">Seminavis robusta</name>
    <dbReference type="NCBI Taxonomy" id="568900"/>
    <lineage>
        <taxon>Eukaryota</taxon>
        <taxon>Sar</taxon>
        <taxon>Stramenopiles</taxon>
        <taxon>Ochrophyta</taxon>
        <taxon>Bacillariophyta</taxon>
        <taxon>Bacillariophyceae</taxon>
        <taxon>Bacillariophycidae</taxon>
        <taxon>Naviculales</taxon>
        <taxon>Naviculaceae</taxon>
        <taxon>Seminavis</taxon>
    </lineage>
</organism>
<evidence type="ECO:0000313" key="2">
    <source>
        <dbReference type="Proteomes" id="UP001153069"/>
    </source>
</evidence>
<dbReference type="Pfam" id="PF14124">
    <property type="entry name" value="DUF4291"/>
    <property type="match status" value="1"/>
</dbReference>
<evidence type="ECO:0008006" key="3">
    <source>
        <dbReference type="Google" id="ProtNLM"/>
    </source>
</evidence>
<dbReference type="AlphaFoldDB" id="A0A9N8F2G2"/>
<dbReference type="PANTHER" id="PTHR38567:SF1">
    <property type="entry name" value="DUF4291 DOMAIN-CONTAINING PROTEIN"/>
    <property type="match status" value="1"/>
</dbReference>
<accession>A0A9N8F2G2</accession>
<dbReference type="EMBL" id="CAICTM010003812">
    <property type="protein sequence ID" value="CAB9531666.1"/>
    <property type="molecule type" value="Genomic_DNA"/>
</dbReference>
<evidence type="ECO:0000313" key="1">
    <source>
        <dbReference type="EMBL" id="CAB9531666.1"/>
    </source>
</evidence>
<dbReference type="Proteomes" id="UP001153069">
    <property type="component" value="Unassembled WGS sequence"/>
</dbReference>
<gene>
    <name evidence="1" type="ORF">SEMRO_3814_G351250.1</name>
</gene>
<name>A0A9N8F2G2_9STRA</name>
<comment type="caution">
    <text evidence="1">The sequence shown here is derived from an EMBL/GenBank/DDBJ whole genome shotgun (WGS) entry which is preliminary data.</text>
</comment>
<sequence>MTESTCETAASTEPSRGIRAIYSDDAVRVYQAYNDAIAESAVAANSFQGPLGEGKWSSTRMTWIKPSKVWMAYRCGFTLLKDKNQSRVLALDLSRQRFEELLTNAAVHGDDSKKKQYRNSSVVVQWDPERYMTVQEDDPNQRAQGFTVSNRSVRSIQIGLRGAGVEALLDPKLVLKITDVTQDFRNALAALQAGDLEMAKDALWPTHEKEQLMEVPQYLRQLLRMDLEAKEDKL</sequence>
<keyword evidence="2" id="KW-1185">Reference proteome</keyword>
<proteinExistence type="predicted"/>
<dbReference type="PANTHER" id="PTHR38567">
    <property type="entry name" value="DUF4291 DOMAIN-CONTAINING PROTEIN"/>
    <property type="match status" value="1"/>
</dbReference>
<protein>
    <recommendedName>
        <fullName evidence="3">DUF4291 domain-containing protein</fullName>
    </recommendedName>
</protein>